<gene>
    <name evidence="4" type="ORF">PARMNEM_LOCUS12676</name>
</gene>
<dbReference type="Proteomes" id="UP001314205">
    <property type="component" value="Unassembled WGS sequence"/>
</dbReference>
<dbReference type="Pfam" id="PF00078">
    <property type="entry name" value="RVT_1"/>
    <property type="match status" value="4"/>
</dbReference>
<feature type="coiled-coil region" evidence="1">
    <location>
        <begin position="3045"/>
        <end position="3072"/>
    </location>
</feature>
<dbReference type="CDD" id="cd09276">
    <property type="entry name" value="Rnase_HI_RT_non_LTR"/>
    <property type="match status" value="1"/>
</dbReference>
<dbReference type="GO" id="GO:0042575">
    <property type="term" value="C:DNA polymerase complex"/>
    <property type="evidence" value="ECO:0007669"/>
    <property type="project" value="UniProtKB-ARBA"/>
</dbReference>
<feature type="domain" description="Reverse transcriptase" evidence="2">
    <location>
        <begin position="2193"/>
        <end position="2462"/>
    </location>
</feature>
<dbReference type="GO" id="GO:0071897">
    <property type="term" value="P:DNA biosynthetic process"/>
    <property type="evidence" value="ECO:0007669"/>
    <property type="project" value="UniProtKB-ARBA"/>
</dbReference>
<evidence type="ECO:0000259" key="2">
    <source>
        <dbReference type="PROSITE" id="PS50878"/>
    </source>
</evidence>
<dbReference type="Pfam" id="PF14529">
    <property type="entry name" value="Exo_endo_phos_2"/>
    <property type="match status" value="4"/>
</dbReference>
<dbReference type="Gene3D" id="3.60.10.10">
    <property type="entry name" value="Endonuclease/exonuclease/phosphatase"/>
    <property type="match status" value="4"/>
</dbReference>
<keyword evidence="5" id="KW-1185">Reference proteome</keyword>
<dbReference type="InterPro" id="IPR043502">
    <property type="entry name" value="DNA/RNA_pol_sf"/>
</dbReference>
<dbReference type="Gene3D" id="3.30.420.10">
    <property type="entry name" value="Ribonuclease H-like superfamily/Ribonuclease H"/>
    <property type="match status" value="1"/>
</dbReference>
<dbReference type="InterPro" id="IPR012337">
    <property type="entry name" value="RNaseH-like_sf"/>
</dbReference>
<keyword evidence="1" id="KW-0175">Coiled coil</keyword>
<dbReference type="SUPFAM" id="SSF53098">
    <property type="entry name" value="Ribonuclease H-like"/>
    <property type="match status" value="1"/>
</dbReference>
<dbReference type="PANTHER" id="PTHR33481:SF1">
    <property type="entry name" value="ENDONUCLEASE_EXONUCLEASE_PHOSPHATASE DOMAIN-CONTAINING PROTEIN-RELATED"/>
    <property type="match status" value="1"/>
</dbReference>
<comment type="caution">
    <text evidence="4">The sequence shown here is derived from an EMBL/GenBank/DDBJ whole genome shotgun (WGS) entry which is preliminary data.</text>
</comment>
<feature type="domain" description="Reverse transcriptase" evidence="2">
    <location>
        <begin position="3207"/>
        <end position="3476"/>
    </location>
</feature>
<dbReference type="SUPFAM" id="SSF56672">
    <property type="entry name" value="DNA/RNA polymerases"/>
    <property type="match status" value="4"/>
</dbReference>
<evidence type="ECO:0000259" key="3">
    <source>
        <dbReference type="PROSITE" id="PS50879"/>
    </source>
</evidence>
<feature type="domain" description="RNase H type-1" evidence="3">
    <location>
        <begin position="3639"/>
        <end position="3771"/>
    </location>
</feature>
<protein>
    <recommendedName>
        <fullName evidence="6">115 kDa protein in type-1 retrotransposable element R1DM</fullName>
    </recommendedName>
</protein>
<dbReference type="InterPro" id="IPR036397">
    <property type="entry name" value="RNaseH_sf"/>
</dbReference>
<dbReference type="InterPro" id="IPR002156">
    <property type="entry name" value="RNaseH_domain"/>
</dbReference>
<dbReference type="InterPro" id="IPR036691">
    <property type="entry name" value="Endo/exonu/phosph_ase_sf"/>
</dbReference>
<organism evidence="4 5">
    <name type="scientific">Parnassius mnemosyne</name>
    <name type="common">clouded apollo</name>
    <dbReference type="NCBI Taxonomy" id="213953"/>
    <lineage>
        <taxon>Eukaryota</taxon>
        <taxon>Metazoa</taxon>
        <taxon>Ecdysozoa</taxon>
        <taxon>Arthropoda</taxon>
        <taxon>Hexapoda</taxon>
        <taxon>Insecta</taxon>
        <taxon>Pterygota</taxon>
        <taxon>Neoptera</taxon>
        <taxon>Endopterygota</taxon>
        <taxon>Lepidoptera</taxon>
        <taxon>Glossata</taxon>
        <taxon>Ditrysia</taxon>
        <taxon>Papilionoidea</taxon>
        <taxon>Papilionidae</taxon>
        <taxon>Parnassiinae</taxon>
        <taxon>Parnassini</taxon>
        <taxon>Parnassius</taxon>
        <taxon>Driopa</taxon>
    </lineage>
</organism>
<dbReference type="GO" id="GO:0004523">
    <property type="term" value="F:RNA-DNA hybrid ribonuclease activity"/>
    <property type="evidence" value="ECO:0007669"/>
    <property type="project" value="InterPro"/>
</dbReference>
<feature type="coiled-coil region" evidence="1">
    <location>
        <begin position="1961"/>
        <end position="1992"/>
    </location>
</feature>
<dbReference type="PROSITE" id="PS50879">
    <property type="entry name" value="RNASE_H_1"/>
    <property type="match status" value="1"/>
</dbReference>
<dbReference type="PROSITE" id="PS50878">
    <property type="entry name" value="RT_POL"/>
    <property type="match status" value="4"/>
</dbReference>
<evidence type="ECO:0000313" key="4">
    <source>
        <dbReference type="EMBL" id="CAK1592793.1"/>
    </source>
</evidence>
<evidence type="ECO:0008006" key="6">
    <source>
        <dbReference type="Google" id="ProtNLM"/>
    </source>
</evidence>
<dbReference type="SUPFAM" id="SSF56219">
    <property type="entry name" value="DNase I-like"/>
    <property type="match status" value="4"/>
</dbReference>
<dbReference type="InterPro" id="IPR005135">
    <property type="entry name" value="Endo/exonuclease/phosphatase"/>
</dbReference>
<feature type="domain" description="Reverse transcriptase" evidence="2">
    <location>
        <begin position="1367"/>
        <end position="1636"/>
    </location>
</feature>
<sequence length="3930" mass="445553">MVQEPYIGRIGQMKTYSGTRIAQRDRSLSTEKVNKAAIVLFDDAIDIAQCPSLTTENIAVAKLRTGAWELGVVSVYLEGDKPIDPYLEKIGAAVVGLQTRNVILGGDVNAWNTWWGSRKTDHRGMELAAKLDELELHILNRGTDPTFDIYRGGKRFSSCVDISTCSTNLLGRTDNWRLSDEITSSDHRAILFDINLGKSIGTNIKTTTRKYNTKKANWGEFREKLVEIWNDKGINRAEIDKITNKDEIDIQIEEYTKSITEACENSIQKIANKKQMGLPWWTPELTQRKKEVSRLRRRISYAAPIRRGWVVEQYKTAKEEYQEAVKRAQTTSWKEFCGKQEQETMWDGIYRVISRTTVRRDDTPLVQCGRTLESEESARILADTFYPEDRIEDDDAVHTQIREIAKTVNEGTNDNSCDPPFTVDELMWAVSNFNPKKAPGDDGLTADICGVAIALDAALFLALINKCLSLAHFPIKWKKATVVALRKPGKENYTHPKSYRPIGLLPVLGKVFEKMVVRRIKWHIVPKISRKQYGFMPQRSTEDSLYDMMQIIRTKLKEKKLILLISLDIEGAFDNAWWPAMRCELAETGCPVNLRRLIDSYLKDRSVSVRFAGAQWTKNTTKGCVQGSIGGPIFWNLLLDPLLREMSKKGTHCQAFADDVVLIFAGDTTKQVQEQANANLAHVHSWGVRNKLNFAPLKTTAMVVTNKLKYDTPILEMGGKSIGLSKEIKILGLTIDDKLTFNTHIKNVCCKVQNLYRQLSRAAKIYWGLNPEIIRTIYTAVVEPIVMYAASAWVSAINKCSVKKQLDIIQRGFVQKVIKSYRTVSLHSALLLAGLLPLDLRVQEAALLYEIKKGFSRRIVGDRDVETKLEFSKTTHPANQRCELATAELITEATKRGISFALVQEPYIGRIGQMKSYSGTRIAQSDKSRNTEKVVKAAIVLFNDAIDMTQCPGLTTENIAVAKLSTGAWDLGVVSVYLEGDLPIDPYLEMIDAAVVGLRTRHVILGGDVNAWNTWWGSRKTNNRGIEVAAKLDQLELHILNRGTEPTFDTYRGGKRFSSCVDLTTCSTSLLGRMDNWRLSDEITSSDHRAILFDINLGKSIGTNIKRSTRQYNTKKANWGEFREKLAQIWNEERINKEEIDKIATTDELEIKIEQYTNSVSEACKNSIPKLKTKKQMGLPWWTPELTQRKKEVSRLKRRISYAAPVRRGWVVEQYIRAKEEYKQEVKRAQTASWKDFCCKQDRETMWDGIYRVISRTLTRQEDVPLVQDGRTLDGEESARILAETFYPHDSTEDDDTEHTQTRATAETVNEGSHDSPCDPPFTTEELMWAVSSFSAKKAPGDDGLTADICEVAVTLDLALFLALVNRCLSLAYFPVKWKRAAVVVLRKPGKENYAHPKSYRPIGLLPVLGKIYEKMLIRRIKWHIVPKISRNQYGFMPQRSTEDSLYDMMQFIKSKLKDRKLILLISLDIEGAFDNAWWPAIRCRLAEIGCPVNLRRVVDSYLTDRTVCLRYAGAEYLRKTNKGCVQGSIGGPIFWNILLDPLLRELSAKGSHCQAFADDVVLMFSGDTAQQVQEQANEILEHVRKWGVGNKLNFAPHKTKAMVITNKLKYDSPLLEMGGKDIEVSKEIKILGLTVDDKLTFNMHINRTCCKVQNIYRQLSRAAKIHWGLNPEIIRTIYIAVVEPIVMYAASAWASATYKHKANLQRCELATAELITEATWRKTSFALVQEPYIGRIGEMKHYPGTRIIQCHREPNTGRVIKAAIVLFDDTIDVTQCPDLTTENIAVAKLRTGTWEMAVVSVYLEGDKPIDPYLDVIKKAVEASGTGSVILGGDVNAWNTWWGSRETDTRGTDLAARLDELELHILNRGSDPTFDIVRGGRRFSSCVDITTCSTSLLGRVENWRLSEEITVSDHRAILFDINLEKSIGTDVCRTTRKYNTKRANWSEFREKLLQLWNSKTLNKKEIDKIELREELEIKIEEVTKTITDVADKHMSKLKNRKRIGLPWWTDELTQFKKKVSRLKRRISCAAPVRREWVVEQYLSAKEEYQLEVKRAQTSSWKEFCSKQERESMWDGVYRVIGRTTKRHEDIPLIINGITMGNQESAKVLADTFYPEDDTRGDNIGHRQMREAAKAVNEGSHDDSCDPPFTIEELMWSVSSFNPKKAPGRDGLTADICSRAISLYPAMFLAIVNKCLNLAHFPKIWKEAVVVVLRKPGKENYTHPKSYRPIGLLPVLGKIFEKMLVQRIKWHIVPTISQRQYGFMPQRSTEDSLYDMMQLLKTKLNDKKLVLLISLDIEGAFDNAWWPAIRCRLAETGCPINLRRLVDSYFEDRTVSIRYAGAEYIKTTAKGCVQGSIGGPIFWNLLIDPLLQELSGKGEYCQAFADDVVLIFSGDKAFEVQDRANAALAHVQKWGVRNKLKFAPNKTKAMVITKKIKYDSPLLKMGGESIALCTEMKILGLTIDAKLTFNTHVKNVCCKVQRLYGQLTRAAKISWGLNPEIIRTIYVAVTEPIILYAASVWASATYKHSVKKQLDTAQRGFVQKIIKSYKTVSLHSALLLAGLLPLDLRVREAALLYEVKKGSEISKVRRSIDDWESNIDSTPSIASTTMQAGTAKAKPTVSVIQNSKVTQKVSVEIHTPPKQQYENRTMEAKACLTKAKLHLNASRNTKTEIKNSIVEALDRLYQLVKGAEMELKAKKSKGEKEKSVQVEQAHYKIIQANLQRKKLATHELFIEAEKRGADIALLQEPYVGGANTMKGQRGVRVFQNSSPGEGTVKAAVAVFNIGFNVKQYPKLTTNNIIVVGIQTRAWEITLVSYYFEPDQPIEPYIDHLKKIKQEIGSTKWIAGGDANSKSTWWGSPIVDHRGEEMTGALEELGLNIMNRGDIPTFDTIRGGKRYSSYVDVTACSTDILDLVDDWTVDEGLTSSDHNGIIFNIRLQKSKGLRVNRTTRLYNTKKANWPKFHEKLNQLLLENKFSKSEIEKIDTIEQIDIATDKLTKSITETCKQTMPTKKATEELTLPWWSEKLAEMKKEVTTKKRRIKCAALVRRQKVVEEYLEQKERYESEAVKAQIESWKAFCYKQDREGVWEGIYRVIGRTTRREEDVPLEINKVVLDAKGSVKLLAETFFPEDLTDNETTYHRLIRTKADKVNSAEQDDLCDPLFTMTELKQAYQSFNPKKAPGADGFTADICLHAIESNPELFLAFLNKCLMLRHFPETWKIATVIVLRKPGKIDYTIPKAYRPIGLLPILGKIFEKLLVARLKFHLLPRMSTRQYGFMPQRSTEDSLYVLMQYIHMKLDQKKIIALISLDIEGAFDSAWWPAIRVRLAEEKCPLDLRRVMDSYLRNRKVVVRYGGEEYTKDTNKGCVQGSIGGPILWNLLLDPLLTSLECRGEYCQAFADDVVLVFDGDTAHEVERHANATLEHVWTWGVENKLKFAPHKTNAMIITRKLKHDTPRLSMGGIDIGMSKEIKLLGVTIDNKLTFNTHVSNVCRKAIGIYKQLCKAAKVSWGLHPEVIRVIYLATVEPIILYAASVWAQAAKKLGVIKQLAVVQRGIAQKLCKAYRTVSLNSALVLAGILPLDLRVREAASLYEAKKGVPQPVLAGREVERMASAVEGPHPAERLELEIISLVNEEQLNKHSEINVHIFTDGSKIEGKVGAALSEWKNKTENKALKLALPTYCTVYQAELLAICRATGQILKHRASSFGIYSDSMAALQTIINSNCLHPLAVECRDNLRAISLQNKVVTLFWIKAHAGLEGNERADRLAKEAAKNSKVRPDYDLCPVSFVKRSIRMATLDEWNQRYQTGETAKITKLFFPDAKLAYRLIRKFGASSETTQVMTGHGGFSEYLHRFKCKENPSCICDPDAEETVPHILLECPAYAAERLKIENEIELKLIKENISIIMMSKYREKFMSYCLKIAKRVINRNKTV</sequence>
<dbReference type="EMBL" id="CAVLGL010000087">
    <property type="protein sequence ID" value="CAK1592793.1"/>
    <property type="molecule type" value="Genomic_DNA"/>
</dbReference>
<evidence type="ECO:0000256" key="1">
    <source>
        <dbReference type="SAM" id="Coils"/>
    </source>
</evidence>
<dbReference type="GO" id="GO:0003676">
    <property type="term" value="F:nucleic acid binding"/>
    <property type="evidence" value="ECO:0007669"/>
    <property type="project" value="InterPro"/>
</dbReference>
<reference evidence="4 5" key="1">
    <citation type="submission" date="2023-11" db="EMBL/GenBank/DDBJ databases">
        <authorList>
            <person name="Hedman E."/>
            <person name="Englund M."/>
            <person name="Stromberg M."/>
            <person name="Nyberg Akerstrom W."/>
            <person name="Nylinder S."/>
            <person name="Jareborg N."/>
            <person name="Kallberg Y."/>
            <person name="Kronander E."/>
        </authorList>
    </citation>
    <scope>NUCLEOTIDE SEQUENCE [LARGE SCALE GENOMIC DNA]</scope>
</reference>
<evidence type="ECO:0000313" key="5">
    <source>
        <dbReference type="Proteomes" id="UP001314205"/>
    </source>
</evidence>
<dbReference type="CDD" id="cd09077">
    <property type="entry name" value="R1-I-EN"/>
    <property type="match status" value="3"/>
</dbReference>
<feature type="domain" description="Reverse transcriptase" evidence="2">
    <location>
        <begin position="466"/>
        <end position="735"/>
    </location>
</feature>
<dbReference type="Pfam" id="PF00075">
    <property type="entry name" value="RNase_H"/>
    <property type="match status" value="1"/>
</dbReference>
<proteinExistence type="predicted"/>
<dbReference type="InterPro" id="IPR000477">
    <property type="entry name" value="RT_dom"/>
</dbReference>
<accession>A0AAV1LBS8</accession>
<dbReference type="PANTHER" id="PTHR33481">
    <property type="entry name" value="REVERSE TRANSCRIPTASE"/>
    <property type="match status" value="1"/>
</dbReference>
<dbReference type="CDD" id="cd01650">
    <property type="entry name" value="RT_nLTR_like"/>
    <property type="match status" value="4"/>
</dbReference>
<name>A0AAV1LBS8_9NEOP</name>